<dbReference type="RefSeq" id="WP_058899792.1">
    <property type="nucleotide sequence ID" value="NZ_CP013068.1"/>
</dbReference>
<dbReference type="InterPro" id="IPR050611">
    <property type="entry name" value="ABCF"/>
</dbReference>
<reference evidence="7 8" key="1">
    <citation type="submission" date="2015-10" db="EMBL/GenBank/DDBJ databases">
        <title>The world's first case of liver abscess caused by Pannonibacter phragmitetus.</title>
        <authorList>
            <person name="Ming D."/>
            <person name="Wang M."/>
            <person name="Zhou Y."/>
            <person name="Jiang T."/>
            <person name="Hu S."/>
        </authorList>
    </citation>
    <scope>NUCLEOTIDE SEQUENCE [LARGE SCALE GENOMIC DNA]</scope>
    <source>
        <strain evidence="7 8">31801</strain>
    </source>
</reference>
<evidence type="ECO:0000256" key="1">
    <source>
        <dbReference type="ARBA" id="ARBA00005417"/>
    </source>
</evidence>
<dbReference type="Pfam" id="PF00005">
    <property type="entry name" value="ABC_tran"/>
    <property type="match status" value="2"/>
</dbReference>
<keyword evidence="2" id="KW-0677">Repeat</keyword>
<dbReference type="STRING" id="121719.APZ00_18400"/>
<evidence type="ECO:0000256" key="5">
    <source>
        <dbReference type="SAM" id="MobiDB-lite"/>
    </source>
</evidence>
<dbReference type="PANTHER" id="PTHR19211:SF14">
    <property type="entry name" value="ATP-BINDING CASSETTE SUB-FAMILY F MEMBER 1"/>
    <property type="match status" value="1"/>
</dbReference>
<keyword evidence="4" id="KW-0067">ATP-binding</keyword>
<dbReference type="EMBL" id="CP013068">
    <property type="protein sequence ID" value="ALV28780.1"/>
    <property type="molecule type" value="Genomic_DNA"/>
</dbReference>
<dbReference type="Pfam" id="PF16326">
    <property type="entry name" value="ABC_tran_CTD"/>
    <property type="match status" value="1"/>
</dbReference>
<dbReference type="InterPro" id="IPR017871">
    <property type="entry name" value="ABC_transporter-like_CS"/>
</dbReference>
<feature type="domain" description="ABC transporter" evidence="6">
    <location>
        <begin position="2"/>
        <end position="243"/>
    </location>
</feature>
<dbReference type="PROSITE" id="PS50893">
    <property type="entry name" value="ABC_TRANSPORTER_2"/>
    <property type="match status" value="2"/>
</dbReference>
<evidence type="ECO:0000256" key="3">
    <source>
        <dbReference type="ARBA" id="ARBA00022741"/>
    </source>
</evidence>
<accession>A0A0U3PMQ4</accession>
<dbReference type="AlphaFoldDB" id="A0A0U3PMQ4"/>
<evidence type="ECO:0000256" key="2">
    <source>
        <dbReference type="ARBA" id="ARBA00022737"/>
    </source>
</evidence>
<protein>
    <submittedName>
        <fullName evidence="7">Glycosyl transferase family 1</fullName>
    </submittedName>
</protein>
<organism evidence="7 8">
    <name type="scientific">Pannonibacter phragmitetus</name>
    <dbReference type="NCBI Taxonomy" id="121719"/>
    <lineage>
        <taxon>Bacteria</taxon>
        <taxon>Pseudomonadati</taxon>
        <taxon>Pseudomonadota</taxon>
        <taxon>Alphaproteobacteria</taxon>
        <taxon>Hyphomicrobiales</taxon>
        <taxon>Stappiaceae</taxon>
        <taxon>Pannonibacter</taxon>
    </lineage>
</organism>
<feature type="domain" description="ABC transporter" evidence="6">
    <location>
        <begin position="311"/>
        <end position="525"/>
    </location>
</feature>
<dbReference type="SUPFAM" id="SSF52540">
    <property type="entry name" value="P-loop containing nucleoside triphosphate hydrolases"/>
    <property type="match status" value="2"/>
</dbReference>
<evidence type="ECO:0000313" key="8">
    <source>
        <dbReference type="Proteomes" id="UP000064921"/>
    </source>
</evidence>
<dbReference type="FunFam" id="3.40.50.300:FF:000011">
    <property type="entry name" value="Putative ABC transporter ATP-binding component"/>
    <property type="match status" value="1"/>
</dbReference>
<dbReference type="Gene3D" id="3.40.50.300">
    <property type="entry name" value="P-loop containing nucleotide triphosphate hydrolases"/>
    <property type="match status" value="2"/>
</dbReference>
<dbReference type="Pfam" id="PF12848">
    <property type="entry name" value="ABC_tran_Xtn"/>
    <property type="match status" value="1"/>
</dbReference>
<evidence type="ECO:0000313" key="7">
    <source>
        <dbReference type="EMBL" id="ALV28780.1"/>
    </source>
</evidence>
<dbReference type="PANTHER" id="PTHR19211">
    <property type="entry name" value="ATP-BINDING TRANSPORT PROTEIN-RELATED"/>
    <property type="match status" value="1"/>
</dbReference>
<keyword evidence="8" id="KW-1185">Reference proteome</keyword>
<keyword evidence="3" id="KW-0547">Nucleotide-binding</keyword>
<gene>
    <name evidence="7" type="ORF">APZ00_18400</name>
</gene>
<dbReference type="InterPro" id="IPR003593">
    <property type="entry name" value="AAA+_ATPase"/>
</dbReference>
<keyword evidence="7" id="KW-0808">Transferase</keyword>
<dbReference type="GO" id="GO:0016887">
    <property type="term" value="F:ATP hydrolysis activity"/>
    <property type="evidence" value="ECO:0007669"/>
    <property type="project" value="InterPro"/>
</dbReference>
<dbReference type="GO" id="GO:0003677">
    <property type="term" value="F:DNA binding"/>
    <property type="evidence" value="ECO:0007669"/>
    <property type="project" value="InterPro"/>
</dbReference>
<evidence type="ECO:0000256" key="4">
    <source>
        <dbReference type="ARBA" id="ARBA00022840"/>
    </source>
</evidence>
<dbReference type="InterPro" id="IPR032524">
    <property type="entry name" value="ABC_tran_C"/>
</dbReference>
<dbReference type="CDD" id="cd03221">
    <property type="entry name" value="ABCF_EF-3"/>
    <property type="match status" value="2"/>
</dbReference>
<evidence type="ECO:0000259" key="6">
    <source>
        <dbReference type="PROSITE" id="PS50893"/>
    </source>
</evidence>
<dbReference type="Gene3D" id="1.10.287.380">
    <property type="entry name" value="Valyl-tRNA synthetase, C-terminal domain"/>
    <property type="match status" value="1"/>
</dbReference>
<name>A0A0U3PMQ4_9HYPH</name>
<dbReference type="SMART" id="SM00382">
    <property type="entry name" value="AAA"/>
    <property type="match status" value="2"/>
</dbReference>
<dbReference type="PROSITE" id="PS00211">
    <property type="entry name" value="ABC_TRANSPORTER_1"/>
    <property type="match status" value="2"/>
</dbReference>
<dbReference type="Proteomes" id="UP000064921">
    <property type="component" value="Chromosome"/>
</dbReference>
<dbReference type="InterPro" id="IPR037118">
    <property type="entry name" value="Val-tRNA_synth_C_sf"/>
</dbReference>
<dbReference type="InterPro" id="IPR027417">
    <property type="entry name" value="P-loop_NTPase"/>
</dbReference>
<proteinExistence type="inferred from homology"/>
<dbReference type="GO" id="GO:0016740">
    <property type="term" value="F:transferase activity"/>
    <property type="evidence" value="ECO:0007669"/>
    <property type="project" value="UniProtKB-KW"/>
</dbReference>
<feature type="region of interest" description="Disordered" evidence="5">
    <location>
        <begin position="528"/>
        <end position="552"/>
    </location>
</feature>
<comment type="similarity">
    <text evidence="1">Belongs to the ABC transporter superfamily.</text>
</comment>
<dbReference type="KEGG" id="pphr:APZ00_18400"/>
<dbReference type="InterPro" id="IPR032781">
    <property type="entry name" value="ABC_tran_Xtn"/>
</dbReference>
<dbReference type="InterPro" id="IPR003439">
    <property type="entry name" value="ABC_transporter-like_ATP-bd"/>
</dbReference>
<dbReference type="GO" id="GO:0005524">
    <property type="term" value="F:ATP binding"/>
    <property type="evidence" value="ECO:0007669"/>
    <property type="project" value="UniProtKB-KW"/>
</dbReference>
<dbReference type="eggNOG" id="COG0488">
    <property type="taxonomic scope" value="Bacteria"/>
</dbReference>
<sequence length="623" mass="68974">MLQISDLTYRIGGRLLIDNASVTLPARSKTGLVGRNGAGKSTLFKLITGDLTSEGGSVSVPRLARIGQVAQEAPGTEESLIEVVLAADTERASLMAEAETAKDPDRIAAIHTRLADISAHTAEARASAILHGLGFDAEAQKRPCSAFSGGWRMRVALAAVLFSEPDLLLLDEPTNYLDLEGTLWLESYVARYPHQVLLISHDRDLLNKAVDSIVHLDRGKLTFYRGGYDSFDRQRRETMMLQQKAKEKQDAQRKHMQAFVDRFRAKATKARQAQSRLKMLEKMEPIAALTEESGRPIHFPDPQGRLSPPILKLENVSVGYDGKPVLSRLTLNIDTDDRIALLGSNGNGKSTFVKLISGRLAALSGEVTSATKLKIAFFAQHQLDELRPNESAVQHVRMLMPQAAEAQVRARVARFGLPTDRMETPAKDLSGGEKARLLLGLATFDGPNLIILDEPTNHLDIDSREALVLALNEFQGAVVLISHDRHLVEACADRLWLVADGKVSTFDGDMEDYRRYILQGPDAVKKAREDEAKAASATDKRREAAERRAREAPLRKKIEAAEKEMARLSDKIVMLDATMSEPDFFTRDPERAAKFAKERAYIEKKLVTTEEEWLLLSAELEEG</sequence>